<dbReference type="Proteomes" id="UP001301769">
    <property type="component" value="Unassembled WGS sequence"/>
</dbReference>
<reference evidence="2" key="1">
    <citation type="journal article" date="2023" name="Mol. Phylogenet. Evol.">
        <title>Genome-scale phylogeny and comparative genomics of the fungal order Sordariales.</title>
        <authorList>
            <person name="Hensen N."/>
            <person name="Bonometti L."/>
            <person name="Westerberg I."/>
            <person name="Brannstrom I.O."/>
            <person name="Guillou S."/>
            <person name="Cros-Aarteil S."/>
            <person name="Calhoun S."/>
            <person name="Haridas S."/>
            <person name="Kuo A."/>
            <person name="Mondo S."/>
            <person name="Pangilinan J."/>
            <person name="Riley R."/>
            <person name="LaButti K."/>
            <person name="Andreopoulos B."/>
            <person name="Lipzen A."/>
            <person name="Chen C."/>
            <person name="Yan M."/>
            <person name="Daum C."/>
            <person name="Ng V."/>
            <person name="Clum A."/>
            <person name="Steindorff A."/>
            <person name="Ohm R.A."/>
            <person name="Martin F."/>
            <person name="Silar P."/>
            <person name="Natvig D.O."/>
            <person name="Lalanne C."/>
            <person name="Gautier V."/>
            <person name="Ament-Velasquez S.L."/>
            <person name="Kruys A."/>
            <person name="Hutchinson M.I."/>
            <person name="Powell A.J."/>
            <person name="Barry K."/>
            <person name="Miller A.N."/>
            <person name="Grigoriev I.V."/>
            <person name="Debuchy R."/>
            <person name="Gladieux P."/>
            <person name="Hiltunen Thoren M."/>
            <person name="Johannesson H."/>
        </authorList>
    </citation>
    <scope>NUCLEOTIDE SEQUENCE</scope>
    <source>
        <strain evidence="2">PSN293</strain>
    </source>
</reference>
<dbReference type="AlphaFoldDB" id="A0AAN6Y1Y5"/>
<dbReference type="EMBL" id="MU858156">
    <property type="protein sequence ID" value="KAK4211129.1"/>
    <property type="molecule type" value="Genomic_DNA"/>
</dbReference>
<evidence type="ECO:0008006" key="4">
    <source>
        <dbReference type="Google" id="ProtNLM"/>
    </source>
</evidence>
<keyword evidence="1" id="KW-0732">Signal</keyword>
<protein>
    <recommendedName>
        <fullName evidence="4">Secreted protein</fullName>
    </recommendedName>
</protein>
<feature type="signal peptide" evidence="1">
    <location>
        <begin position="1"/>
        <end position="18"/>
    </location>
</feature>
<name>A0AAN6Y1Y5_9PEZI</name>
<sequence>MFLLYLFLFVCLSDCLISQPAARQPVFAASSSVCLGLDWAEVNPPAPTSFFSPFPSSSTQSLLVGISKVLNNSFCPNPKNAKLPNRHVVIPRKKTVVTHSANSPKVSK</sequence>
<evidence type="ECO:0000256" key="1">
    <source>
        <dbReference type="SAM" id="SignalP"/>
    </source>
</evidence>
<organism evidence="2 3">
    <name type="scientific">Rhypophila decipiens</name>
    <dbReference type="NCBI Taxonomy" id="261697"/>
    <lineage>
        <taxon>Eukaryota</taxon>
        <taxon>Fungi</taxon>
        <taxon>Dikarya</taxon>
        <taxon>Ascomycota</taxon>
        <taxon>Pezizomycotina</taxon>
        <taxon>Sordariomycetes</taxon>
        <taxon>Sordariomycetidae</taxon>
        <taxon>Sordariales</taxon>
        <taxon>Naviculisporaceae</taxon>
        <taxon>Rhypophila</taxon>
    </lineage>
</organism>
<gene>
    <name evidence="2" type="ORF">QBC37DRAFT_19549</name>
</gene>
<reference evidence="2" key="2">
    <citation type="submission" date="2023-05" db="EMBL/GenBank/DDBJ databases">
        <authorList>
            <consortium name="Lawrence Berkeley National Laboratory"/>
            <person name="Steindorff A."/>
            <person name="Hensen N."/>
            <person name="Bonometti L."/>
            <person name="Westerberg I."/>
            <person name="Brannstrom I.O."/>
            <person name="Guillou S."/>
            <person name="Cros-Aarteil S."/>
            <person name="Calhoun S."/>
            <person name="Haridas S."/>
            <person name="Kuo A."/>
            <person name="Mondo S."/>
            <person name="Pangilinan J."/>
            <person name="Riley R."/>
            <person name="Labutti K."/>
            <person name="Andreopoulos B."/>
            <person name="Lipzen A."/>
            <person name="Chen C."/>
            <person name="Yanf M."/>
            <person name="Daum C."/>
            <person name="Ng V."/>
            <person name="Clum A."/>
            <person name="Ohm R."/>
            <person name="Martin F."/>
            <person name="Silar P."/>
            <person name="Natvig D."/>
            <person name="Lalanne C."/>
            <person name="Gautier V."/>
            <person name="Ament-Velasquez S.L."/>
            <person name="Kruys A."/>
            <person name="Hutchinson M.I."/>
            <person name="Powell A.J."/>
            <person name="Barry K."/>
            <person name="Miller A.N."/>
            <person name="Grigoriev I.V."/>
            <person name="Debuchy R."/>
            <person name="Gladieux P."/>
            <person name="Thoren M.H."/>
            <person name="Johannesson H."/>
        </authorList>
    </citation>
    <scope>NUCLEOTIDE SEQUENCE</scope>
    <source>
        <strain evidence="2">PSN293</strain>
    </source>
</reference>
<evidence type="ECO:0000313" key="2">
    <source>
        <dbReference type="EMBL" id="KAK4211129.1"/>
    </source>
</evidence>
<keyword evidence="3" id="KW-1185">Reference proteome</keyword>
<feature type="chain" id="PRO_5042930839" description="Secreted protein" evidence="1">
    <location>
        <begin position="19"/>
        <end position="108"/>
    </location>
</feature>
<evidence type="ECO:0000313" key="3">
    <source>
        <dbReference type="Proteomes" id="UP001301769"/>
    </source>
</evidence>
<accession>A0AAN6Y1Y5</accession>
<proteinExistence type="predicted"/>
<comment type="caution">
    <text evidence="2">The sequence shown here is derived from an EMBL/GenBank/DDBJ whole genome shotgun (WGS) entry which is preliminary data.</text>
</comment>